<feature type="compositionally biased region" description="Polar residues" evidence="1">
    <location>
        <begin position="88"/>
        <end position="105"/>
    </location>
</feature>
<evidence type="ECO:0000256" key="1">
    <source>
        <dbReference type="SAM" id="MobiDB-lite"/>
    </source>
</evidence>
<keyword evidence="3" id="KW-1185">Reference proteome</keyword>
<feature type="compositionally biased region" description="Basic residues" evidence="1">
    <location>
        <begin position="109"/>
        <end position="119"/>
    </location>
</feature>
<protein>
    <submittedName>
        <fullName evidence="2">Uncharacterized protein</fullName>
    </submittedName>
</protein>
<proteinExistence type="predicted"/>
<gene>
    <name evidence="2" type="ORF">PTZ04_18085</name>
</gene>
<sequence>MKDEINQGYVITDRIQVDPDHAFVLGYNPKAPQPFVTWKCGQNDYYYYGHYFNDQDKAIRDLCARVIEELDYKKERMTLAEPVIGDNGTCSNNEKSEYCSSTPQENGRFKKSKHKGFER</sequence>
<feature type="region of interest" description="Disordered" evidence="1">
    <location>
        <begin position="83"/>
        <end position="119"/>
    </location>
</feature>
<accession>A0ABT5UT76</accession>
<evidence type="ECO:0000313" key="2">
    <source>
        <dbReference type="EMBL" id="MDE1472169.1"/>
    </source>
</evidence>
<comment type="caution">
    <text evidence="2">The sequence shown here is derived from an EMBL/GenBank/DDBJ whole genome shotgun (WGS) entry which is preliminary data.</text>
</comment>
<organism evidence="2 3">
    <name type="scientific">Eubacterium limosum</name>
    <dbReference type="NCBI Taxonomy" id="1736"/>
    <lineage>
        <taxon>Bacteria</taxon>
        <taxon>Bacillati</taxon>
        <taxon>Bacillota</taxon>
        <taxon>Clostridia</taxon>
        <taxon>Eubacteriales</taxon>
        <taxon>Eubacteriaceae</taxon>
        <taxon>Eubacterium</taxon>
    </lineage>
</organism>
<dbReference type="EMBL" id="JAQSVD010000012">
    <property type="protein sequence ID" value="MDE1472169.1"/>
    <property type="molecule type" value="Genomic_DNA"/>
</dbReference>
<evidence type="ECO:0000313" key="3">
    <source>
        <dbReference type="Proteomes" id="UP001215087"/>
    </source>
</evidence>
<reference evidence="2 3" key="1">
    <citation type="submission" date="2023-02" db="EMBL/GenBank/DDBJ databases">
        <title>Comparative genome analysis of Eubacterium limosum species.</title>
        <authorList>
            <person name="Bak J.E."/>
        </authorList>
    </citation>
    <scope>NUCLEOTIDE SEQUENCE [LARGE SCALE GENOMIC DNA]</scope>
    <source>
        <strain evidence="2 3">KGMB01548</strain>
    </source>
</reference>
<dbReference type="Proteomes" id="UP001215087">
    <property type="component" value="Unassembled WGS sequence"/>
</dbReference>
<name>A0ABT5UT76_EUBLI</name>
<dbReference type="RefSeq" id="WP_227209331.1">
    <property type="nucleotide sequence ID" value="NZ_JAJCLO010000024.1"/>
</dbReference>